<evidence type="ECO:0000313" key="1">
    <source>
        <dbReference type="EMBL" id="MDA5093183.1"/>
    </source>
</evidence>
<dbReference type="PANTHER" id="PTHR43861">
    <property type="entry name" value="TRANS-ACONITATE 2-METHYLTRANSFERASE-RELATED"/>
    <property type="match status" value="1"/>
</dbReference>
<dbReference type="GO" id="GO:0032259">
    <property type="term" value="P:methylation"/>
    <property type="evidence" value="ECO:0007669"/>
    <property type="project" value="UniProtKB-KW"/>
</dbReference>
<dbReference type="Gene3D" id="3.40.50.150">
    <property type="entry name" value="Vaccinia Virus protein VP39"/>
    <property type="match status" value="1"/>
</dbReference>
<dbReference type="Pfam" id="PF13489">
    <property type="entry name" value="Methyltransf_23"/>
    <property type="match status" value="1"/>
</dbReference>
<evidence type="ECO:0000313" key="2">
    <source>
        <dbReference type="Proteomes" id="UP001528040"/>
    </source>
</evidence>
<proteinExistence type="predicted"/>
<keyword evidence="1" id="KW-0808">Transferase</keyword>
<comment type="caution">
    <text evidence="1">The sequence shown here is derived from an EMBL/GenBank/DDBJ whole genome shotgun (WGS) entry which is preliminary data.</text>
</comment>
<accession>A0ABT4W072</accession>
<dbReference type="RefSeq" id="WP_271052860.1">
    <property type="nucleotide sequence ID" value="NZ_JAQIIO010000002.1"/>
</dbReference>
<name>A0ABT4W072_9RHOB</name>
<organism evidence="1 2">
    <name type="scientific">Aliiroseovarius salicola</name>
    <dbReference type="NCBI Taxonomy" id="3009082"/>
    <lineage>
        <taxon>Bacteria</taxon>
        <taxon>Pseudomonadati</taxon>
        <taxon>Pseudomonadota</taxon>
        <taxon>Alphaproteobacteria</taxon>
        <taxon>Rhodobacterales</taxon>
        <taxon>Paracoccaceae</taxon>
        <taxon>Aliiroseovarius</taxon>
    </lineage>
</organism>
<protein>
    <submittedName>
        <fullName evidence="1">Class I SAM-dependent methyltransferase</fullName>
    </submittedName>
</protein>
<dbReference type="InterPro" id="IPR029063">
    <property type="entry name" value="SAM-dependent_MTases_sf"/>
</dbReference>
<gene>
    <name evidence="1" type="ORF">O2N63_03700</name>
</gene>
<dbReference type="Proteomes" id="UP001528040">
    <property type="component" value="Unassembled WGS sequence"/>
</dbReference>
<dbReference type="CDD" id="cd02440">
    <property type="entry name" value="AdoMet_MTases"/>
    <property type="match status" value="1"/>
</dbReference>
<dbReference type="GO" id="GO:0008168">
    <property type="term" value="F:methyltransferase activity"/>
    <property type="evidence" value="ECO:0007669"/>
    <property type="project" value="UniProtKB-KW"/>
</dbReference>
<sequence length="199" mass="21615">MSADRQTLKVYDTQAAEYETRVAQRSTPGLSEFITALPQSAYVLDLGCGPGLSARAMMDHGLTVDAVDGSPAMVARASELGVSARQELFQDVSGTAEFNGIFANFSLLHMPRCDMPDMLNRLHTLMKPEGIIHIGLKLGSGEARDRLGRFYAYYQQDEIEALLTSAGFLPYAHILGAGEGLDGWSSEWIVIQAKKVTNG</sequence>
<dbReference type="SUPFAM" id="SSF53335">
    <property type="entry name" value="S-adenosyl-L-methionine-dependent methyltransferases"/>
    <property type="match status" value="1"/>
</dbReference>
<keyword evidence="1" id="KW-0489">Methyltransferase</keyword>
<dbReference type="PANTHER" id="PTHR43861:SF1">
    <property type="entry name" value="TRANS-ACONITATE 2-METHYLTRANSFERASE"/>
    <property type="match status" value="1"/>
</dbReference>
<reference evidence="1 2" key="1">
    <citation type="submission" date="2023-01" db="EMBL/GenBank/DDBJ databases">
        <authorList>
            <person name="Yoon J.-W."/>
        </authorList>
    </citation>
    <scope>NUCLEOTIDE SEQUENCE [LARGE SCALE GENOMIC DNA]</scope>
    <source>
        <strain evidence="1 2">KMU-50</strain>
    </source>
</reference>
<dbReference type="EMBL" id="JAQIIO010000002">
    <property type="protein sequence ID" value="MDA5093183.1"/>
    <property type="molecule type" value="Genomic_DNA"/>
</dbReference>
<keyword evidence="2" id="KW-1185">Reference proteome</keyword>